<evidence type="ECO:0000256" key="3">
    <source>
        <dbReference type="ARBA" id="ARBA00022723"/>
    </source>
</evidence>
<dbReference type="HOGENOM" id="CLU_084115_1_3_2"/>
<sequence length="136" mass="14590">MNRRRLLRLGGATLVAMISAGCSATGRSGGVKRVSMTDDFGFDPERLTVSTGTTIRWVNDSDIVHTVTAYEDEIPDDATYFASGGFESERAARNELTGGLIGPGGAYEHTFDVPGTYEYYCIPHESSGMVGSIVVK</sequence>
<dbReference type="PANTHER" id="PTHR34192">
    <property type="entry name" value="PLASTOCYANIN MAJOR ISOFORM, CHLOROPLASTIC-RELATED"/>
    <property type="match status" value="1"/>
</dbReference>
<dbReference type="Proteomes" id="UP000299011">
    <property type="component" value="Chromosome"/>
</dbReference>
<proteinExistence type="predicted"/>
<dbReference type="Proteomes" id="UP000027075">
    <property type="component" value="Chromosome"/>
</dbReference>
<dbReference type="InterPro" id="IPR008972">
    <property type="entry name" value="Cupredoxin"/>
</dbReference>
<evidence type="ECO:0000313" key="12">
    <source>
        <dbReference type="Proteomes" id="UP000006469"/>
    </source>
</evidence>
<reference evidence="11 15" key="6">
    <citation type="submission" date="2019-04" db="EMBL/GenBank/DDBJ databases">
        <title>Methylomes of two halophilic Archaea, Haloarcula marismortui and Haloferax mediterranei.</title>
        <authorList>
            <person name="DasSarma S."/>
            <person name="DasSarma P."/>
            <person name="DasSarma S."/>
            <person name="Fomenkov A."/>
            <person name="Vincze T."/>
            <person name="Anton B.P."/>
            <person name="Roberts R.J."/>
        </authorList>
    </citation>
    <scope>NUCLEOTIDE SEQUENCE [LARGE SCALE GENOMIC DNA]</scope>
    <source>
        <strain evidence="11">ATCC 33500</strain>
        <strain evidence="15">ATCC 33500 / DSM 1411 / JCM 8866 / NBRC 14739 / NCIMB 2177 / R-4</strain>
    </source>
</reference>
<evidence type="ECO:0000259" key="7">
    <source>
        <dbReference type="Pfam" id="PF00127"/>
    </source>
</evidence>
<dbReference type="InterPro" id="IPR000923">
    <property type="entry name" value="BlueCu_1"/>
</dbReference>
<dbReference type="PROSITE" id="PS00196">
    <property type="entry name" value="COPPER_BLUE"/>
    <property type="match status" value="1"/>
</dbReference>
<dbReference type="GO" id="GO:0016020">
    <property type="term" value="C:membrane"/>
    <property type="evidence" value="ECO:0007669"/>
    <property type="project" value="UniProtKB-SubCell"/>
</dbReference>
<keyword evidence="2" id="KW-0813">Transport</keyword>
<feature type="domain" description="Blue (type 1) copper" evidence="7">
    <location>
        <begin position="37"/>
        <end position="136"/>
    </location>
</feature>
<keyword evidence="3" id="KW-0479">Metal-binding</keyword>
<evidence type="ECO:0000313" key="15">
    <source>
        <dbReference type="Proteomes" id="UP000299011"/>
    </source>
</evidence>
<reference evidence="8" key="5">
    <citation type="submission" date="2014-05" db="EMBL/GenBank/DDBJ databases">
        <authorList>
            <person name="Wang L."/>
            <person name="Yang H."/>
            <person name="Xiang H."/>
        </authorList>
    </citation>
    <scope>NUCLEOTIDE SEQUENCE</scope>
    <source>
        <strain evidence="8">CGMCC 1.2087</strain>
    </source>
</reference>
<dbReference type="Proteomes" id="UP000011603">
    <property type="component" value="Unassembled WGS sequence"/>
</dbReference>
<keyword evidence="5" id="KW-0186">Copper</keyword>
<dbReference type="InterPro" id="IPR028871">
    <property type="entry name" value="BlueCu_1_BS"/>
</dbReference>
<evidence type="ECO:0000256" key="2">
    <source>
        <dbReference type="ARBA" id="ARBA00022448"/>
    </source>
</evidence>
<evidence type="ECO:0000256" key="5">
    <source>
        <dbReference type="ARBA" id="ARBA00023008"/>
    </source>
</evidence>
<dbReference type="Pfam" id="PF00127">
    <property type="entry name" value="Copper-bind"/>
    <property type="match status" value="1"/>
</dbReference>
<accession>I3R1X6</accession>
<dbReference type="KEGG" id="hme:HFX_0509"/>
<dbReference type="PANTHER" id="PTHR34192:SF10">
    <property type="entry name" value="PLASTOCYANIN MAJOR ISOFORM, CHLOROPLASTIC-RELATED"/>
    <property type="match status" value="1"/>
</dbReference>
<keyword evidence="13" id="KW-1185">Reference proteome</keyword>
<dbReference type="STRING" id="523841.HFX_0509"/>
<keyword evidence="6" id="KW-0472">Membrane</keyword>
<organism evidence="8 12">
    <name type="scientific">Haloferax mediterranei (strain ATCC 33500 / DSM 1411 / JCM 8866 / NBRC 14739 / NCIMB 2177 / R-4)</name>
    <name type="common">Halobacterium mediterranei</name>
    <dbReference type="NCBI Taxonomy" id="523841"/>
    <lineage>
        <taxon>Archaea</taxon>
        <taxon>Methanobacteriati</taxon>
        <taxon>Methanobacteriota</taxon>
        <taxon>Stenosarchaea group</taxon>
        <taxon>Halobacteria</taxon>
        <taxon>Halobacteriales</taxon>
        <taxon>Haloferacaceae</taxon>
        <taxon>Haloferax</taxon>
    </lineage>
</organism>
<dbReference type="EMBL" id="CP007551">
    <property type="protein sequence ID" value="AHZ22363.1"/>
    <property type="molecule type" value="Genomic_DNA"/>
</dbReference>
<dbReference type="Gene3D" id="2.60.40.420">
    <property type="entry name" value="Cupredoxins - blue copper proteins"/>
    <property type="match status" value="1"/>
</dbReference>
<dbReference type="EMBL" id="CP039139">
    <property type="protein sequence ID" value="QCQ74758.1"/>
    <property type="molecule type" value="Genomic_DNA"/>
</dbReference>
<dbReference type="EMBL" id="CP001868">
    <property type="protein sequence ID" value="AFK18236.1"/>
    <property type="molecule type" value="Genomic_DNA"/>
</dbReference>
<reference evidence="10 13" key="3">
    <citation type="journal article" date="2014" name="PLoS Genet.">
        <title>Phylogenetically driven sequencing of extremely halophilic archaea reveals strategies for static and dynamic osmo-response.</title>
        <authorList>
            <person name="Becker E.A."/>
            <person name="Seitzer P.M."/>
            <person name="Tritt A."/>
            <person name="Larsen D."/>
            <person name="Krusor M."/>
            <person name="Yao A.I."/>
            <person name="Wu D."/>
            <person name="Madern D."/>
            <person name="Eisen J.A."/>
            <person name="Darling A.E."/>
            <person name="Facciotti M.T."/>
        </authorList>
    </citation>
    <scope>NUCLEOTIDE SEQUENCE [LARGE SCALE GENOMIC DNA]</scope>
    <source>
        <strain evidence="10">ATCC 33500</strain>
        <strain evidence="13">ATCC 33500 / DSM 1411 / JCM 8866 / NBRC 14739 / NCIMB 2177 / R-4</strain>
    </source>
</reference>
<comment type="subcellular location">
    <subcellularLocation>
        <location evidence="1">Membrane</location>
    </subcellularLocation>
</comment>
<dbReference type="CDD" id="cd04220">
    <property type="entry name" value="Halocyanin"/>
    <property type="match status" value="1"/>
</dbReference>
<dbReference type="PATRIC" id="fig|523841.21.peg.1606"/>
<dbReference type="GeneID" id="40155869"/>
<dbReference type="RefSeq" id="WP_004057835.1">
    <property type="nucleotide sequence ID" value="NC_017941.2"/>
</dbReference>
<evidence type="ECO:0000313" key="14">
    <source>
        <dbReference type="Proteomes" id="UP000027075"/>
    </source>
</evidence>
<dbReference type="AlphaFoldDB" id="I3R1X6"/>
<dbReference type="GO" id="GO:0009055">
    <property type="term" value="F:electron transfer activity"/>
    <property type="evidence" value="ECO:0007669"/>
    <property type="project" value="InterPro"/>
</dbReference>
<evidence type="ECO:0000313" key="9">
    <source>
        <dbReference type="EMBL" id="AHZ22363.1"/>
    </source>
</evidence>
<evidence type="ECO:0000313" key="8">
    <source>
        <dbReference type="EMBL" id="AFK18236.1"/>
    </source>
</evidence>
<dbReference type="eggNOG" id="arCOG02917">
    <property type="taxonomic scope" value="Archaea"/>
</dbReference>
<reference evidence="9 14" key="4">
    <citation type="submission" date="2014-04" db="EMBL/GenBank/DDBJ databases">
        <title>Transcriptional profiles of Haloferax mediterranei on the basis of nitrogen availability.</title>
        <authorList>
            <person name="Bautista V."/>
        </authorList>
    </citation>
    <scope>NUCLEOTIDE SEQUENCE [LARGE SCALE GENOMIC DNA]</scope>
    <source>
        <strain evidence="9">ATCC 33500</strain>
        <strain evidence="14">ATCC 33500 / DSM 1411 / JCM 8866 / NBRC 14739 / NCIMB 2177 / R-4</strain>
    </source>
</reference>
<name>I3R1X6_HALMT</name>
<keyword evidence="4" id="KW-0249">Electron transport</keyword>
<dbReference type="EMBL" id="AOLO01000007">
    <property type="protein sequence ID" value="EMA02493.1"/>
    <property type="molecule type" value="Genomic_DNA"/>
</dbReference>
<reference evidence="8" key="1">
    <citation type="journal article" date="2012" name="Appl. Environ. Microbiol.">
        <title>Identification of the haloarchaeal phasin (PhaP) that functions in polyhydroxyalkanoate accumulation and granule formation in Haloferax mediterranei.</title>
        <authorList>
            <person name="Cai S."/>
            <person name="Cai L."/>
            <person name="Liu H."/>
            <person name="Liu X."/>
            <person name="Han J."/>
            <person name="Zhou J."/>
            <person name="Xiang H."/>
        </authorList>
    </citation>
    <scope>NUCLEOTIDE SEQUENCE</scope>
    <source>
        <strain evidence="8">CGMCC 1.2087</strain>
    </source>
</reference>
<evidence type="ECO:0000313" key="10">
    <source>
        <dbReference type="EMBL" id="EMA02493.1"/>
    </source>
</evidence>
<reference evidence="8 12" key="2">
    <citation type="journal article" date="2012" name="J. Bacteriol.">
        <title>Complete genome sequence of the metabolically versatile halophilic archaeon Haloferax mediterranei, a poly(3-hydroxybutyrate-co-3-hydroxyvalerate) producer.</title>
        <authorList>
            <person name="Han J."/>
            <person name="Zhang F."/>
            <person name="Hou J."/>
            <person name="Liu X."/>
            <person name="Li M."/>
            <person name="Liu H."/>
            <person name="Cai L."/>
            <person name="Zhang B."/>
            <person name="Chen Y."/>
            <person name="Zhou J."/>
            <person name="Hu S."/>
            <person name="Xiang H."/>
        </authorList>
    </citation>
    <scope>NUCLEOTIDE SEQUENCE [LARGE SCALE GENOMIC DNA]</scope>
    <source>
        <strain evidence="12">ATCC 33500 / DSM 1411 / JCM 8866 / NBRC 14739 / NCIMB 2177 / R-4</strain>
        <strain evidence="8">CGMCC 1.2087</strain>
    </source>
</reference>
<evidence type="ECO:0000256" key="6">
    <source>
        <dbReference type="ARBA" id="ARBA00023136"/>
    </source>
</evidence>
<evidence type="ECO:0000313" key="11">
    <source>
        <dbReference type="EMBL" id="QCQ74758.1"/>
    </source>
</evidence>
<evidence type="ECO:0000256" key="4">
    <source>
        <dbReference type="ARBA" id="ARBA00022982"/>
    </source>
</evidence>
<dbReference type="GO" id="GO:0005507">
    <property type="term" value="F:copper ion binding"/>
    <property type="evidence" value="ECO:0007669"/>
    <property type="project" value="InterPro"/>
</dbReference>
<evidence type="ECO:0000256" key="1">
    <source>
        <dbReference type="ARBA" id="ARBA00004370"/>
    </source>
</evidence>
<dbReference type="SUPFAM" id="SSF49503">
    <property type="entry name" value="Cupredoxins"/>
    <property type="match status" value="1"/>
</dbReference>
<dbReference type="PROSITE" id="PS51257">
    <property type="entry name" value="PROKAR_LIPOPROTEIN"/>
    <property type="match status" value="1"/>
</dbReference>
<dbReference type="OrthoDB" id="186995at2157"/>
<gene>
    <name evidence="8" type="primary">pcy</name>
    <name evidence="8" type="ordered locus">HFX_0509</name>
    <name evidence="9" type="ORF">BM92_06730</name>
    <name evidence="10" type="ORF">C439_07920</name>
    <name evidence="11" type="ORF">E6P09_05590</name>
</gene>
<protein>
    <submittedName>
        <fullName evidence="8">Copper-binding plastocyanin like protein</fullName>
    </submittedName>
    <submittedName>
        <fullName evidence="11">Copper-binding protein</fullName>
    </submittedName>
</protein>
<dbReference type="PaxDb" id="523841-HFX_0509"/>
<evidence type="ECO:0000313" key="13">
    <source>
        <dbReference type="Proteomes" id="UP000011603"/>
    </source>
</evidence>
<dbReference type="Proteomes" id="UP000006469">
    <property type="component" value="Chromosome"/>
</dbReference>